<protein>
    <submittedName>
        <fullName evidence="1">Uncharacterized protein</fullName>
    </submittedName>
</protein>
<dbReference type="AlphaFoldDB" id="A0AAE3DXW0"/>
<gene>
    <name evidence="1" type="ORF">LKE05_04520</name>
</gene>
<proteinExistence type="predicted"/>
<organism evidence="1 2">
    <name type="scientific">Hominilimicola fabiformis</name>
    <dbReference type="NCBI Taxonomy" id="2885356"/>
    <lineage>
        <taxon>Bacteria</taxon>
        <taxon>Bacillati</taxon>
        <taxon>Bacillota</taxon>
        <taxon>Clostridia</taxon>
        <taxon>Eubacteriales</taxon>
        <taxon>Oscillospiraceae</taxon>
        <taxon>Hominilimicola</taxon>
    </lineage>
</organism>
<accession>A0AAE3DXW0</accession>
<comment type="caution">
    <text evidence="1">The sequence shown here is derived from an EMBL/GenBank/DDBJ whole genome shotgun (WGS) entry which is preliminary data.</text>
</comment>
<sequence length="89" mass="10696">MKCLISTAHGHSPEEVLRIYYKLKNFNPIVVSESWRLIMIEVENLQQLIDNLKFPLIIDRARKKDISYGWLIKKHNIKYDITIYDDYIE</sequence>
<dbReference type="RefSeq" id="WP_308456083.1">
    <property type="nucleotide sequence ID" value="NZ_JAJEQM010000005.1"/>
</dbReference>
<keyword evidence="2" id="KW-1185">Reference proteome</keyword>
<dbReference type="EMBL" id="JAJEQM010000005">
    <property type="protein sequence ID" value="MCC2210057.1"/>
    <property type="molecule type" value="Genomic_DNA"/>
</dbReference>
<evidence type="ECO:0000313" key="1">
    <source>
        <dbReference type="EMBL" id="MCC2210057.1"/>
    </source>
</evidence>
<dbReference type="Proteomes" id="UP001198242">
    <property type="component" value="Unassembled WGS sequence"/>
</dbReference>
<evidence type="ECO:0000313" key="2">
    <source>
        <dbReference type="Proteomes" id="UP001198242"/>
    </source>
</evidence>
<reference evidence="1 2" key="1">
    <citation type="submission" date="2021-10" db="EMBL/GenBank/DDBJ databases">
        <title>Anaerobic single-cell dispensing facilitates the cultivation of human gut bacteria.</title>
        <authorList>
            <person name="Afrizal A."/>
        </authorList>
    </citation>
    <scope>NUCLEOTIDE SEQUENCE [LARGE SCALE GENOMIC DNA]</scope>
    <source>
        <strain evidence="1 2">CLA-AA-H232</strain>
    </source>
</reference>
<name>A0AAE3DXW0_9FIRM</name>